<dbReference type="Proteomes" id="UP001079672">
    <property type="component" value="Unassembled WGS sequence"/>
</dbReference>
<dbReference type="EMBL" id="JAPTZU010000006">
    <property type="protein sequence ID" value="MCZ2688253.1"/>
    <property type="molecule type" value="Genomic_DNA"/>
</dbReference>
<evidence type="ECO:0008006" key="4">
    <source>
        <dbReference type="Google" id="ProtNLM"/>
    </source>
</evidence>
<gene>
    <name evidence="2" type="ORF">DXA27_21740</name>
    <name evidence="1" type="ORF">O1433_12170</name>
</gene>
<dbReference type="EMBL" id="QSDG01000030">
    <property type="protein sequence ID" value="RGY64463.1"/>
    <property type="molecule type" value="Genomic_DNA"/>
</dbReference>
<comment type="caution">
    <text evidence="2">The sequence shown here is derived from an EMBL/GenBank/DDBJ whole genome shotgun (WGS) entry which is preliminary data.</text>
</comment>
<reference evidence="2 3" key="1">
    <citation type="submission" date="2018-08" db="EMBL/GenBank/DDBJ databases">
        <title>A genome reference for cultivated species of the human gut microbiota.</title>
        <authorList>
            <person name="Zou Y."/>
            <person name="Xue W."/>
            <person name="Luo G."/>
        </authorList>
    </citation>
    <scope>NUCLEOTIDE SEQUENCE [LARGE SCALE GENOMIC DNA]</scope>
    <source>
        <strain evidence="2 3">OF01-1</strain>
    </source>
</reference>
<organism evidence="2 3">
    <name type="scientific">Bacteroides fragilis</name>
    <dbReference type="NCBI Taxonomy" id="817"/>
    <lineage>
        <taxon>Bacteria</taxon>
        <taxon>Pseudomonadati</taxon>
        <taxon>Bacteroidota</taxon>
        <taxon>Bacteroidia</taxon>
        <taxon>Bacteroidales</taxon>
        <taxon>Bacteroidaceae</taxon>
        <taxon>Bacteroides</taxon>
    </lineage>
</organism>
<dbReference type="AlphaFoldDB" id="A0A3E5HUT2"/>
<evidence type="ECO:0000313" key="2">
    <source>
        <dbReference type="EMBL" id="RGY64463.1"/>
    </source>
</evidence>
<evidence type="ECO:0000313" key="1">
    <source>
        <dbReference type="EMBL" id="MCZ2688253.1"/>
    </source>
</evidence>
<dbReference type="Proteomes" id="UP000284614">
    <property type="component" value="Unassembled WGS sequence"/>
</dbReference>
<evidence type="ECO:0000313" key="3">
    <source>
        <dbReference type="Proteomes" id="UP000284614"/>
    </source>
</evidence>
<accession>A0A3E5HUT2</accession>
<protein>
    <recommendedName>
        <fullName evidence="4">HK97 gp10 family phage protein</fullName>
    </recommendedName>
</protein>
<reference evidence="1" key="2">
    <citation type="submission" date="2022-12" db="EMBL/GenBank/DDBJ databases">
        <title>Development of a Multilocus Sequence Typing Scheme for Bacteroides fragilis Based on Whole Genome Sequencing Data and Clinical Application.</title>
        <authorList>
            <person name="Nielsen F.D."/>
            <person name="Justesen U.S."/>
        </authorList>
    </citation>
    <scope>NUCLEOTIDE SEQUENCE</scope>
    <source>
        <strain evidence="1">BF_AM_ODE_DK_2015_4</strain>
    </source>
</reference>
<dbReference type="RefSeq" id="WP_005821754.1">
    <property type="nucleotide sequence ID" value="NZ_CABKOU010000001.1"/>
</dbReference>
<sequence length="151" mass="16925">MIQIRTIDRENIIYLVDQLETFEKDKAIKSGLRAAVNVFRVRGRSNLRSRLLHHGKQTGHLMNSFTTRVKRNKLGALAGFDRPGGNHSHLVDAGTRARTTTGKKSVRAGASRGLMPANRFWEDAKVSEEKKAMDALYAGIERAVQRINDRG</sequence>
<proteinExistence type="predicted"/>
<name>A0A3E5HUT2_BACFG</name>